<keyword evidence="2" id="KW-1133">Transmembrane helix</keyword>
<feature type="compositionally biased region" description="Basic and acidic residues" evidence="1">
    <location>
        <begin position="148"/>
        <end position="158"/>
    </location>
</feature>
<keyword evidence="2" id="KW-0472">Membrane</keyword>
<gene>
    <name evidence="3" type="ORF">JK361_18655</name>
</gene>
<feature type="region of interest" description="Disordered" evidence="1">
    <location>
        <begin position="112"/>
        <end position="239"/>
    </location>
</feature>
<evidence type="ECO:0008006" key="5">
    <source>
        <dbReference type="Google" id="ProtNLM"/>
    </source>
</evidence>
<evidence type="ECO:0000313" key="3">
    <source>
        <dbReference type="EMBL" id="MBL1106595.1"/>
    </source>
</evidence>
<evidence type="ECO:0000313" key="4">
    <source>
        <dbReference type="Proteomes" id="UP000621386"/>
    </source>
</evidence>
<protein>
    <recommendedName>
        <fullName evidence="5">Serine/threonine protein kinase</fullName>
    </recommendedName>
</protein>
<dbReference type="Proteomes" id="UP000621386">
    <property type="component" value="Unassembled WGS sequence"/>
</dbReference>
<feature type="compositionally biased region" description="Low complexity" evidence="1">
    <location>
        <begin position="194"/>
        <end position="239"/>
    </location>
</feature>
<name>A0ABS1P2K0_9ACTN</name>
<keyword evidence="4" id="KW-1185">Reference proteome</keyword>
<dbReference type="RefSeq" id="WP_201819311.1">
    <property type="nucleotide sequence ID" value="NZ_JAERRH010000006.1"/>
</dbReference>
<reference evidence="3 4" key="1">
    <citation type="submission" date="2021-01" db="EMBL/GenBank/DDBJ databases">
        <title>WGS of actinomycetes isolated from Thailand.</title>
        <authorList>
            <person name="Thawai C."/>
        </authorList>
    </citation>
    <scope>NUCLEOTIDE SEQUENCE [LARGE SCALE GENOMIC DNA]</scope>
    <source>
        <strain evidence="3 4">CH5-8</strain>
    </source>
</reference>
<comment type="caution">
    <text evidence="3">The sequence shown here is derived from an EMBL/GenBank/DDBJ whole genome shotgun (WGS) entry which is preliminary data.</text>
</comment>
<evidence type="ECO:0000256" key="1">
    <source>
        <dbReference type="SAM" id="MobiDB-lite"/>
    </source>
</evidence>
<feature type="transmembrane region" description="Helical" evidence="2">
    <location>
        <begin position="85"/>
        <end position="108"/>
    </location>
</feature>
<evidence type="ECO:0000256" key="2">
    <source>
        <dbReference type="SAM" id="Phobius"/>
    </source>
</evidence>
<accession>A0ABS1P2K0</accession>
<sequence>MDYCIPCNRTLNGAVTCPECGAFDSGMGQPSERRDGAPAVDAAMPVVRSSGEPGSPEFPLPGPPTAVQDLVADRYDDRPSRLRKYAVQSLAAAAFTILGGLATASVILPSAAPRAASVPEPPPAEPEVRITDSPASPERVPTHPARKGVRDRSSDRIRRPLPQPARSKSPVSRPPVAATTSAPPPAKEKPTPRPSSSRRPSPPTRTATPTPRPSATPSGSISASPTSSGSPSSTAEAGG</sequence>
<keyword evidence="2" id="KW-0812">Transmembrane</keyword>
<organism evidence="3 4">
    <name type="scientific">Streptomyces musisoli</name>
    <dbReference type="NCBI Taxonomy" id="2802280"/>
    <lineage>
        <taxon>Bacteria</taxon>
        <taxon>Bacillati</taxon>
        <taxon>Actinomycetota</taxon>
        <taxon>Actinomycetes</taxon>
        <taxon>Kitasatosporales</taxon>
        <taxon>Streptomycetaceae</taxon>
        <taxon>Streptomyces</taxon>
    </lineage>
</organism>
<proteinExistence type="predicted"/>
<dbReference type="EMBL" id="JAERRH010000006">
    <property type="protein sequence ID" value="MBL1106595.1"/>
    <property type="molecule type" value="Genomic_DNA"/>
</dbReference>